<keyword evidence="5 7" id="KW-0687">Ribonucleoprotein</keyword>
<dbReference type="SUPFAM" id="SSF54570">
    <property type="entry name" value="Ribosomal protein S19"/>
    <property type="match status" value="1"/>
</dbReference>
<dbReference type="NCBIfam" id="TIGR01050">
    <property type="entry name" value="rpsS_bact"/>
    <property type="match status" value="1"/>
</dbReference>
<evidence type="ECO:0000313" key="9">
    <source>
        <dbReference type="EMBL" id="PJA47352.1"/>
    </source>
</evidence>
<dbReference type="Gene3D" id="3.30.860.10">
    <property type="entry name" value="30s Ribosomal Protein S19, Chain A"/>
    <property type="match status" value="1"/>
</dbReference>
<dbReference type="GO" id="GO:0000028">
    <property type="term" value="P:ribosomal small subunit assembly"/>
    <property type="evidence" value="ECO:0007669"/>
    <property type="project" value="TreeGrafter"/>
</dbReference>
<comment type="function">
    <text evidence="7">Protein S19 forms a complex with S13 that binds strongly to the 16S ribosomal RNA.</text>
</comment>
<organism evidence="9 10">
    <name type="scientific">Candidatus Uhrbacteria bacterium CG_4_9_14_3_um_filter_36_7</name>
    <dbReference type="NCBI Taxonomy" id="1975033"/>
    <lineage>
        <taxon>Bacteria</taxon>
        <taxon>Candidatus Uhriibacteriota</taxon>
    </lineage>
</organism>
<dbReference type="InterPro" id="IPR020934">
    <property type="entry name" value="Ribosomal_uS19_CS"/>
</dbReference>
<dbReference type="PANTHER" id="PTHR11880:SF8">
    <property type="entry name" value="SMALL RIBOSOMAL SUBUNIT PROTEIN US19M"/>
    <property type="match status" value="1"/>
</dbReference>
<evidence type="ECO:0000256" key="3">
    <source>
        <dbReference type="ARBA" id="ARBA00022884"/>
    </source>
</evidence>
<dbReference type="GO" id="GO:0006412">
    <property type="term" value="P:translation"/>
    <property type="evidence" value="ECO:0007669"/>
    <property type="project" value="UniProtKB-UniRule"/>
</dbReference>
<comment type="caution">
    <text evidence="9">The sequence shown here is derived from an EMBL/GenBank/DDBJ whole genome shotgun (WGS) entry which is preliminary data.</text>
</comment>
<dbReference type="PRINTS" id="PR00975">
    <property type="entry name" value="RIBOSOMALS19"/>
</dbReference>
<dbReference type="InterPro" id="IPR023575">
    <property type="entry name" value="Ribosomal_uS19_SF"/>
</dbReference>
<keyword evidence="4 7" id="KW-0689">Ribosomal protein</keyword>
<dbReference type="AlphaFoldDB" id="A0A2M7XHK9"/>
<sequence length="97" mass="10837">MSRSTKKGPYVDQKLLKKIQKISVGSKVVIKTWARASTITPEMVGFTIGVHNGKNHIPVLIVENMVGHRLGEFSPTRKFVRHGGKMQKEIEGQKPSK</sequence>
<evidence type="ECO:0000256" key="5">
    <source>
        <dbReference type="ARBA" id="ARBA00023274"/>
    </source>
</evidence>
<proteinExistence type="inferred from homology"/>
<name>A0A2M7XHK9_9BACT</name>
<keyword evidence="2 7" id="KW-0699">rRNA-binding</keyword>
<reference evidence="10" key="1">
    <citation type="submission" date="2017-09" db="EMBL/GenBank/DDBJ databases">
        <title>Depth-based differentiation of microbial function through sediment-hosted aquifers and enrichment of novel symbionts in the deep terrestrial subsurface.</title>
        <authorList>
            <person name="Probst A.J."/>
            <person name="Ladd B."/>
            <person name="Jarett J.K."/>
            <person name="Geller-Mcgrath D.E."/>
            <person name="Sieber C.M.K."/>
            <person name="Emerson J.B."/>
            <person name="Anantharaman K."/>
            <person name="Thomas B.C."/>
            <person name="Malmstrom R."/>
            <person name="Stieglmeier M."/>
            <person name="Klingl A."/>
            <person name="Woyke T."/>
            <person name="Ryan C.M."/>
            <person name="Banfield J.F."/>
        </authorList>
    </citation>
    <scope>NUCLEOTIDE SEQUENCE [LARGE SCALE GENOMIC DNA]</scope>
</reference>
<dbReference type="EMBL" id="PFWS01000028">
    <property type="protein sequence ID" value="PJA47352.1"/>
    <property type="molecule type" value="Genomic_DNA"/>
</dbReference>
<dbReference type="PANTHER" id="PTHR11880">
    <property type="entry name" value="RIBOSOMAL PROTEIN S19P FAMILY MEMBER"/>
    <property type="match status" value="1"/>
</dbReference>
<dbReference type="GO" id="GO:0019843">
    <property type="term" value="F:rRNA binding"/>
    <property type="evidence" value="ECO:0007669"/>
    <property type="project" value="UniProtKB-UniRule"/>
</dbReference>
<dbReference type="PROSITE" id="PS00323">
    <property type="entry name" value="RIBOSOMAL_S19"/>
    <property type="match status" value="1"/>
</dbReference>
<dbReference type="GO" id="GO:0005737">
    <property type="term" value="C:cytoplasm"/>
    <property type="evidence" value="ECO:0007669"/>
    <property type="project" value="UniProtKB-ARBA"/>
</dbReference>
<dbReference type="Pfam" id="PF00203">
    <property type="entry name" value="Ribosomal_S19"/>
    <property type="match status" value="1"/>
</dbReference>
<evidence type="ECO:0000313" key="10">
    <source>
        <dbReference type="Proteomes" id="UP000229749"/>
    </source>
</evidence>
<evidence type="ECO:0000256" key="1">
    <source>
        <dbReference type="ARBA" id="ARBA00007345"/>
    </source>
</evidence>
<comment type="similarity">
    <text evidence="1 7 8">Belongs to the universal ribosomal protein uS19 family.</text>
</comment>
<evidence type="ECO:0000256" key="8">
    <source>
        <dbReference type="RuleBase" id="RU003485"/>
    </source>
</evidence>
<protein>
    <recommendedName>
        <fullName evidence="6 7">Small ribosomal subunit protein uS19</fullName>
    </recommendedName>
</protein>
<dbReference type="Proteomes" id="UP000229749">
    <property type="component" value="Unassembled WGS sequence"/>
</dbReference>
<dbReference type="GO" id="GO:0003735">
    <property type="term" value="F:structural constituent of ribosome"/>
    <property type="evidence" value="ECO:0007669"/>
    <property type="project" value="InterPro"/>
</dbReference>
<dbReference type="HAMAP" id="MF_00531">
    <property type="entry name" value="Ribosomal_uS19"/>
    <property type="match status" value="1"/>
</dbReference>
<dbReference type="InterPro" id="IPR005732">
    <property type="entry name" value="Ribosomal_uS19_bac-type"/>
</dbReference>
<evidence type="ECO:0000256" key="7">
    <source>
        <dbReference type="HAMAP-Rule" id="MF_00531"/>
    </source>
</evidence>
<dbReference type="InterPro" id="IPR002222">
    <property type="entry name" value="Ribosomal_uS19"/>
</dbReference>
<dbReference type="FunFam" id="3.30.860.10:FF:000001">
    <property type="entry name" value="30S ribosomal protein S19"/>
    <property type="match status" value="1"/>
</dbReference>
<evidence type="ECO:0000256" key="6">
    <source>
        <dbReference type="ARBA" id="ARBA00035163"/>
    </source>
</evidence>
<accession>A0A2M7XHK9</accession>
<evidence type="ECO:0000256" key="4">
    <source>
        <dbReference type="ARBA" id="ARBA00022980"/>
    </source>
</evidence>
<evidence type="ECO:0000256" key="2">
    <source>
        <dbReference type="ARBA" id="ARBA00022730"/>
    </source>
</evidence>
<dbReference type="GO" id="GO:0015935">
    <property type="term" value="C:small ribosomal subunit"/>
    <property type="evidence" value="ECO:0007669"/>
    <property type="project" value="InterPro"/>
</dbReference>
<gene>
    <name evidence="7" type="primary">rpsS</name>
    <name evidence="9" type="ORF">CO172_01810</name>
</gene>
<dbReference type="PIRSF" id="PIRSF002144">
    <property type="entry name" value="Ribosomal_S19"/>
    <property type="match status" value="1"/>
</dbReference>
<keyword evidence="3 7" id="KW-0694">RNA-binding</keyword>